<name>A0A168PWM5_ABSGL</name>
<dbReference type="OrthoDB" id="2289035at2759"/>
<protein>
    <submittedName>
        <fullName evidence="2">Uncharacterized protein</fullName>
    </submittedName>
</protein>
<gene>
    <name evidence="2" type="primary">ABSGL_08930.1 scaffold 10588</name>
</gene>
<evidence type="ECO:0000313" key="3">
    <source>
        <dbReference type="Proteomes" id="UP000078561"/>
    </source>
</evidence>
<dbReference type="AlphaFoldDB" id="A0A168PWM5"/>
<sequence>MPPTLLPPTNTLSTTLVRQDALQDTTTSQVVHSTDNNSPKHLAAISNYKLAQLTFAPPDIHSLRKTATIKNAIQLIYNTTPMECLTEMIRWEFFTLESLDEVNMTQDDLEAILSKYIKIMDSFKSIINPALTNKPDLMQDNIATDSTVQPNQRVSQQHQSTIDQLTYERTASTVLCPTTHSSQYVTSPSPRRHFRSGNRRISWTCDTGLSSFAASQHFAGELQSLFDMEFKVDIALDINPTLAPRLPELSYLIEKQQRRSSVDSFTRLIPAFESFQIDGDDGLSYVSKANKRTSSVFHSDILSSKRTSSSLAPTRSSSLKYRGIQQHQQLSPNVVSASVPPLPTTLAKPTFAPEKQLDHVALHQSDAHHRKPSLAKKKSIKKLAALFGKKRVNSDSSIPHESTSPAGPVTTYNAITTSFPTTHAITDPSFTSHSVVIPSISPTEALKIYSTGGTLLSPLSSITASPSSILARRRRSNSFPETPLSTDTQALDPVVKHQYMVPSERTSTNPPSQQMARFPPIRLSTSVTVEISESNIKKQQPIQLASAYATKINNLDESKPVLYHSKSVSKKPRPYQPYHHGMHQSHSAQELSRFGTVGNSRSVDSALSSLERYPTTSKKQHSSLLKRMTSFTRRKKPTDNVVRNGIPSPVPV</sequence>
<feature type="region of interest" description="Disordered" evidence="1">
    <location>
        <begin position="605"/>
        <end position="652"/>
    </location>
</feature>
<accession>A0A168PWM5</accession>
<dbReference type="Proteomes" id="UP000078561">
    <property type="component" value="Unassembled WGS sequence"/>
</dbReference>
<dbReference type="EMBL" id="LT554051">
    <property type="protein sequence ID" value="SAM03112.1"/>
    <property type="molecule type" value="Genomic_DNA"/>
</dbReference>
<proteinExistence type="predicted"/>
<organism evidence="2">
    <name type="scientific">Absidia glauca</name>
    <name type="common">Pin mould</name>
    <dbReference type="NCBI Taxonomy" id="4829"/>
    <lineage>
        <taxon>Eukaryota</taxon>
        <taxon>Fungi</taxon>
        <taxon>Fungi incertae sedis</taxon>
        <taxon>Mucoromycota</taxon>
        <taxon>Mucoromycotina</taxon>
        <taxon>Mucoromycetes</taxon>
        <taxon>Mucorales</taxon>
        <taxon>Cunninghamellaceae</taxon>
        <taxon>Absidia</taxon>
    </lineage>
</organism>
<evidence type="ECO:0000313" key="2">
    <source>
        <dbReference type="EMBL" id="SAM03112.1"/>
    </source>
</evidence>
<reference evidence="2" key="1">
    <citation type="submission" date="2016-04" db="EMBL/GenBank/DDBJ databases">
        <authorList>
            <person name="Evans L.H."/>
            <person name="Alamgir A."/>
            <person name="Owens N."/>
            <person name="Weber N.D."/>
            <person name="Virtaneva K."/>
            <person name="Barbian K."/>
            <person name="Babar A."/>
            <person name="Rosenke K."/>
        </authorList>
    </citation>
    <scope>NUCLEOTIDE SEQUENCE [LARGE SCALE GENOMIC DNA]</scope>
    <source>
        <strain evidence="2">CBS 101.48</strain>
    </source>
</reference>
<evidence type="ECO:0000256" key="1">
    <source>
        <dbReference type="SAM" id="MobiDB-lite"/>
    </source>
</evidence>
<keyword evidence="3" id="KW-1185">Reference proteome</keyword>
<dbReference type="InParanoid" id="A0A168PWM5"/>